<feature type="transmembrane region" description="Helical" evidence="9">
    <location>
        <begin position="542"/>
        <end position="560"/>
    </location>
</feature>
<feature type="transmembrane region" description="Helical" evidence="9">
    <location>
        <begin position="255"/>
        <end position="273"/>
    </location>
</feature>
<evidence type="ECO:0000256" key="1">
    <source>
        <dbReference type="ARBA" id="ARBA00004651"/>
    </source>
</evidence>
<dbReference type="PANTHER" id="PTHR43271">
    <property type="entry name" value="BLL2771 PROTEIN"/>
    <property type="match status" value="1"/>
</dbReference>
<comment type="similarity">
    <text evidence="2">Belongs to the major facilitator superfamily.</text>
</comment>
<evidence type="ECO:0000256" key="4">
    <source>
        <dbReference type="ARBA" id="ARBA00022475"/>
    </source>
</evidence>
<dbReference type="CDD" id="cd17324">
    <property type="entry name" value="MFS_NepI_like"/>
    <property type="match status" value="1"/>
</dbReference>
<evidence type="ECO:0000256" key="5">
    <source>
        <dbReference type="ARBA" id="ARBA00022692"/>
    </source>
</evidence>
<feature type="domain" description="Major facilitator superfamily (MFS) profile" evidence="10">
    <location>
        <begin position="185"/>
        <end position="562"/>
    </location>
</feature>
<evidence type="ECO:0000259" key="10">
    <source>
        <dbReference type="PROSITE" id="PS50850"/>
    </source>
</evidence>
<feature type="transmembrane region" description="Helical" evidence="9">
    <location>
        <begin position="191"/>
        <end position="211"/>
    </location>
</feature>
<feature type="transmembrane region" description="Helical" evidence="9">
    <location>
        <begin position="425"/>
        <end position="446"/>
    </location>
</feature>
<dbReference type="InterPro" id="IPR036259">
    <property type="entry name" value="MFS_trans_sf"/>
</dbReference>
<evidence type="ECO:0000256" key="6">
    <source>
        <dbReference type="ARBA" id="ARBA00022989"/>
    </source>
</evidence>
<dbReference type="PROSITE" id="PS50850">
    <property type="entry name" value="MFS"/>
    <property type="match status" value="1"/>
</dbReference>
<comment type="caution">
    <text evidence="11">The sequence shown here is derived from an EMBL/GenBank/DDBJ whole genome shotgun (WGS) entry which is preliminary data.</text>
</comment>
<feature type="transmembrane region" description="Helical" evidence="9">
    <location>
        <begin position="314"/>
        <end position="332"/>
    </location>
</feature>
<gene>
    <name evidence="11" type="ORF">SIL87_12155</name>
</gene>
<feature type="transmembrane region" description="Helical" evidence="9">
    <location>
        <begin position="344"/>
        <end position="363"/>
    </location>
</feature>
<reference evidence="11 12" key="1">
    <citation type="submission" date="2023-11" db="EMBL/GenBank/DDBJ databases">
        <title>MicrobeMod: A computational toolkit for identifying prokaryotic methylation and restriction-modification with nanopore sequencing.</title>
        <authorList>
            <person name="Crits-Christoph A."/>
            <person name="Kang S.C."/>
            <person name="Lee H."/>
            <person name="Ostrov N."/>
        </authorList>
    </citation>
    <scope>NUCLEOTIDE SEQUENCE [LARGE SCALE GENOMIC DNA]</scope>
    <source>
        <strain evidence="11 12">DSMZ 700</strain>
    </source>
</reference>
<name>A0AAW9DRJ3_ACIAO</name>
<organism evidence="11 12">
    <name type="scientific">Acidiphilium acidophilum</name>
    <name type="common">Thiobacillus acidophilus</name>
    <dbReference type="NCBI Taxonomy" id="76588"/>
    <lineage>
        <taxon>Bacteria</taxon>
        <taxon>Pseudomonadati</taxon>
        <taxon>Pseudomonadota</taxon>
        <taxon>Alphaproteobacteria</taxon>
        <taxon>Acetobacterales</taxon>
        <taxon>Acidocellaceae</taxon>
        <taxon>Acidiphilium</taxon>
    </lineage>
</organism>
<feature type="transmembrane region" description="Helical" evidence="9">
    <location>
        <begin position="391"/>
        <end position="413"/>
    </location>
</feature>
<keyword evidence="5 9" id="KW-0812">Transmembrane</keyword>
<keyword evidence="12" id="KW-1185">Reference proteome</keyword>
<evidence type="ECO:0000256" key="3">
    <source>
        <dbReference type="ARBA" id="ARBA00022448"/>
    </source>
</evidence>
<keyword evidence="6 9" id="KW-1133">Transmembrane helix</keyword>
<feature type="region of interest" description="Disordered" evidence="8">
    <location>
        <begin position="110"/>
        <end position="130"/>
    </location>
</feature>
<feature type="transmembrane region" description="Helical" evidence="9">
    <location>
        <begin position="279"/>
        <end position="302"/>
    </location>
</feature>
<dbReference type="RefSeq" id="WP_319614427.1">
    <property type="nucleotide sequence ID" value="NZ_JAWXYB010000018.1"/>
</dbReference>
<dbReference type="AlphaFoldDB" id="A0AAW9DRJ3"/>
<dbReference type="Proteomes" id="UP001279553">
    <property type="component" value="Unassembled WGS sequence"/>
</dbReference>
<dbReference type="InterPro" id="IPR020846">
    <property type="entry name" value="MFS_dom"/>
</dbReference>
<dbReference type="GO" id="GO:0022857">
    <property type="term" value="F:transmembrane transporter activity"/>
    <property type="evidence" value="ECO:0007669"/>
    <property type="project" value="InterPro"/>
</dbReference>
<proteinExistence type="inferred from homology"/>
<keyword evidence="3" id="KW-0813">Transport</keyword>
<feature type="transmembrane region" description="Helical" evidence="9">
    <location>
        <begin position="515"/>
        <end position="536"/>
    </location>
</feature>
<accession>A0AAW9DRJ3</accession>
<dbReference type="SUPFAM" id="SSF103473">
    <property type="entry name" value="MFS general substrate transporter"/>
    <property type="match status" value="1"/>
</dbReference>
<dbReference type="PANTHER" id="PTHR43271:SF1">
    <property type="entry name" value="INNER MEMBRANE TRANSPORT PROTEIN YNFM"/>
    <property type="match status" value="1"/>
</dbReference>
<evidence type="ECO:0000256" key="7">
    <source>
        <dbReference type="ARBA" id="ARBA00023136"/>
    </source>
</evidence>
<keyword evidence="4" id="KW-1003">Cell membrane</keyword>
<keyword evidence="7 9" id="KW-0472">Membrane</keyword>
<evidence type="ECO:0000256" key="8">
    <source>
        <dbReference type="SAM" id="MobiDB-lite"/>
    </source>
</evidence>
<evidence type="ECO:0000256" key="9">
    <source>
        <dbReference type="SAM" id="Phobius"/>
    </source>
</evidence>
<dbReference type="GO" id="GO:0005886">
    <property type="term" value="C:plasma membrane"/>
    <property type="evidence" value="ECO:0007669"/>
    <property type="project" value="UniProtKB-SubCell"/>
</dbReference>
<dbReference type="PROSITE" id="PS00216">
    <property type="entry name" value="SUGAR_TRANSPORT_1"/>
    <property type="match status" value="1"/>
</dbReference>
<sequence>MSSTAPPHPIDAAAVIGKLIQILQDLLAVLAHKHPGLNFACRHLDSFITQLADLTFPRPSEPIAPVRTLICTAASPPTRAIRPVRRRNRPCAAPGASAIPPRCLTSPSFAPWHQPPIGPPPKNSPTQASEHARPYSYDIITISGQSRPDRQQDTGLHRSIWKSWHHTCHWWPMESEPHITRGTAAFRRTNLAMFAAGFATFALMYCVQPLLPVFATDFHVSPLVSSFALSLTTFTLAGALLIASALSEVWGRKPMMVASILGAAVLTMISAAIPHWGWFLVMRAAIGLALSGLPAVAMGYLAEEIDPKSIGLAMGLYVGGSGFGGMTGRLLTGILADGFGWRRATATIGVVGLVSGLIFLRSLPPSRHFTRRSFALGSLARAYRAHLADPALRLLFAEAFLIMGGFVTVYNYITFRLLAPPFNLSQTLVGLIFAVYLVGVASSAWMGHLASRFGRSRMLPLGIAIELTGAVVTLSGSLPLIVLGIALVTFGFFASHSVASSWVGAQAKGARAQAAALYLFLYYMGSSVTGSVGGLAWSAGGWVGVVGMIVILLAIGLVLARRLANLPSAAPGII</sequence>
<dbReference type="Gene3D" id="1.20.1250.20">
    <property type="entry name" value="MFS general substrate transporter like domains"/>
    <property type="match status" value="1"/>
</dbReference>
<comment type="subcellular location">
    <subcellularLocation>
        <location evidence="1">Cell membrane</location>
        <topology evidence="1">Multi-pass membrane protein</topology>
    </subcellularLocation>
</comment>
<feature type="transmembrane region" description="Helical" evidence="9">
    <location>
        <begin position="223"/>
        <end position="243"/>
    </location>
</feature>
<evidence type="ECO:0000313" key="12">
    <source>
        <dbReference type="Proteomes" id="UP001279553"/>
    </source>
</evidence>
<evidence type="ECO:0000313" key="11">
    <source>
        <dbReference type="EMBL" id="MDX5931521.1"/>
    </source>
</evidence>
<dbReference type="EMBL" id="JAWXYB010000018">
    <property type="protein sequence ID" value="MDX5931521.1"/>
    <property type="molecule type" value="Genomic_DNA"/>
</dbReference>
<dbReference type="InterPro" id="IPR005829">
    <property type="entry name" value="Sugar_transporter_CS"/>
</dbReference>
<feature type="transmembrane region" description="Helical" evidence="9">
    <location>
        <begin position="481"/>
        <end position="503"/>
    </location>
</feature>
<feature type="compositionally biased region" description="Pro residues" evidence="8">
    <location>
        <begin position="113"/>
        <end position="123"/>
    </location>
</feature>
<dbReference type="Pfam" id="PF07690">
    <property type="entry name" value="MFS_1"/>
    <property type="match status" value="1"/>
</dbReference>
<dbReference type="InterPro" id="IPR011701">
    <property type="entry name" value="MFS"/>
</dbReference>
<protein>
    <submittedName>
        <fullName evidence="11">MFS transporter</fullName>
    </submittedName>
</protein>
<evidence type="ECO:0000256" key="2">
    <source>
        <dbReference type="ARBA" id="ARBA00008335"/>
    </source>
</evidence>